<dbReference type="EMBL" id="JACYCC010000129">
    <property type="protein sequence ID" value="KAF8674793.1"/>
    <property type="molecule type" value="Genomic_DNA"/>
</dbReference>
<evidence type="ECO:0000256" key="1">
    <source>
        <dbReference type="SAM" id="MobiDB-lite"/>
    </source>
</evidence>
<name>A0A8H7LHX7_9AGAM</name>
<feature type="region of interest" description="Disordered" evidence="1">
    <location>
        <begin position="1"/>
        <end position="79"/>
    </location>
</feature>
<accession>A0A8H7LHX7</accession>
<feature type="compositionally biased region" description="Basic and acidic residues" evidence="1">
    <location>
        <begin position="52"/>
        <end position="61"/>
    </location>
</feature>
<gene>
    <name evidence="2" type="ORF">RHS04_07038</name>
</gene>
<proteinExistence type="predicted"/>
<feature type="compositionally biased region" description="Basic and acidic residues" evidence="1">
    <location>
        <begin position="1"/>
        <end position="20"/>
    </location>
</feature>
<evidence type="ECO:0000313" key="2">
    <source>
        <dbReference type="EMBL" id="KAF8674793.1"/>
    </source>
</evidence>
<dbReference type="Proteomes" id="UP000650582">
    <property type="component" value="Unassembled WGS sequence"/>
</dbReference>
<protein>
    <submittedName>
        <fullName evidence="2">Uncharacterized protein</fullName>
    </submittedName>
</protein>
<reference evidence="2" key="1">
    <citation type="submission" date="2020-09" db="EMBL/GenBank/DDBJ databases">
        <title>Comparative genome analyses of four rice-infecting Rhizoctonia solani isolates reveal extensive enrichment of homogalacturonan modification genes.</title>
        <authorList>
            <person name="Lee D.-Y."/>
            <person name="Jeon J."/>
            <person name="Kim K.-T."/>
            <person name="Cheong K."/>
            <person name="Song H."/>
            <person name="Choi G."/>
            <person name="Ko J."/>
            <person name="Opiyo S.O."/>
            <person name="Zuo S."/>
            <person name="Madhav S."/>
            <person name="Lee Y.-H."/>
            <person name="Wang G.-L."/>
        </authorList>
    </citation>
    <scope>NUCLEOTIDE SEQUENCE</scope>
    <source>
        <strain evidence="2">AG1-IA YN-7</strain>
    </source>
</reference>
<sequence>MEPKEVSNDKGKGEREEPQSRKKRRLAPKQLEDKAEELEPLPPSLIPQITKELAESWEQKNAKPLANGPKASLSNKVTTQSTSETAQELINTGKACTVGTLKIKLPVPPLDHSLRKRT</sequence>
<organism evidence="2 3">
    <name type="scientific">Rhizoctonia solani</name>
    <dbReference type="NCBI Taxonomy" id="456999"/>
    <lineage>
        <taxon>Eukaryota</taxon>
        <taxon>Fungi</taxon>
        <taxon>Dikarya</taxon>
        <taxon>Basidiomycota</taxon>
        <taxon>Agaricomycotina</taxon>
        <taxon>Agaricomycetes</taxon>
        <taxon>Cantharellales</taxon>
        <taxon>Ceratobasidiaceae</taxon>
        <taxon>Rhizoctonia</taxon>
    </lineage>
</organism>
<evidence type="ECO:0000313" key="3">
    <source>
        <dbReference type="Proteomes" id="UP000650582"/>
    </source>
</evidence>
<comment type="caution">
    <text evidence="2">The sequence shown here is derived from an EMBL/GenBank/DDBJ whole genome shotgun (WGS) entry which is preliminary data.</text>
</comment>
<dbReference type="AlphaFoldDB" id="A0A8H7LHX7"/>